<keyword evidence="3" id="KW-1185">Reference proteome</keyword>
<evidence type="ECO:0000313" key="3">
    <source>
        <dbReference type="Proteomes" id="UP001341281"/>
    </source>
</evidence>
<dbReference type="AlphaFoldDB" id="A0AAQ3T2H1"/>
<evidence type="ECO:0000256" key="1">
    <source>
        <dbReference type="SAM" id="Coils"/>
    </source>
</evidence>
<dbReference type="CDD" id="cd00371">
    <property type="entry name" value="HMA"/>
    <property type="match status" value="1"/>
</dbReference>
<sequence>MFNSQEGSRRFTLQVDMQCHCIGCVRKVEKAMASVGSFSGIETSVGDVHSGIVTVVGKVDPTEICHWLKRKTKKNVKVLYSDPPIEDHRQQMILVLGSRPQAGHTTPSAPPLQGEMSWTFVPQGLQPYHKSVQLIEEKIRDLEKARDELKIKKLENELIAAKSELKQSREVINSSKKAMLDSALNQLRAYKNLEALSHHVTSK</sequence>
<dbReference type="PANTHER" id="PTHR46413:SF18">
    <property type="entry name" value="OS09G0549600 PROTEIN"/>
    <property type="match status" value="1"/>
</dbReference>
<dbReference type="InterPro" id="IPR036163">
    <property type="entry name" value="HMA_dom_sf"/>
</dbReference>
<evidence type="ECO:0000313" key="2">
    <source>
        <dbReference type="EMBL" id="WVZ65783.1"/>
    </source>
</evidence>
<gene>
    <name evidence="2" type="ORF">U9M48_015094</name>
</gene>
<name>A0AAQ3T2H1_PASNO</name>
<keyword evidence="1" id="KW-0175">Coiled coil</keyword>
<feature type="coiled-coil region" evidence="1">
    <location>
        <begin position="132"/>
        <end position="171"/>
    </location>
</feature>
<reference evidence="2 3" key="1">
    <citation type="submission" date="2024-02" db="EMBL/GenBank/DDBJ databases">
        <title>High-quality chromosome-scale genome assembly of Pensacola bahiagrass (Paspalum notatum Flugge var. saurae).</title>
        <authorList>
            <person name="Vega J.M."/>
            <person name="Podio M."/>
            <person name="Orjuela J."/>
            <person name="Siena L.A."/>
            <person name="Pessino S.C."/>
            <person name="Combes M.C."/>
            <person name="Mariac C."/>
            <person name="Albertini E."/>
            <person name="Pupilli F."/>
            <person name="Ortiz J.P.A."/>
            <person name="Leblanc O."/>
        </authorList>
    </citation>
    <scope>NUCLEOTIDE SEQUENCE [LARGE SCALE GENOMIC DNA]</scope>
    <source>
        <strain evidence="2">R1</strain>
        <tissue evidence="2">Leaf</tissue>
    </source>
</reference>
<organism evidence="2 3">
    <name type="scientific">Paspalum notatum var. saurae</name>
    <dbReference type="NCBI Taxonomy" id="547442"/>
    <lineage>
        <taxon>Eukaryota</taxon>
        <taxon>Viridiplantae</taxon>
        <taxon>Streptophyta</taxon>
        <taxon>Embryophyta</taxon>
        <taxon>Tracheophyta</taxon>
        <taxon>Spermatophyta</taxon>
        <taxon>Magnoliopsida</taxon>
        <taxon>Liliopsida</taxon>
        <taxon>Poales</taxon>
        <taxon>Poaceae</taxon>
        <taxon>PACMAD clade</taxon>
        <taxon>Panicoideae</taxon>
        <taxon>Andropogonodae</taxon>
        <taxon>Paspaleae</taxon>
        <taxon>Paspalinae</taxon>
        <taxon>Paspalum</taxon>
    </lineage>
</organism>
<evidence type="ECO:0008006" key="4">
    <source>
        <dbReference type="Google" id="ProtNLM"/>
    </source>
</evidence>
<protein>
    <recommendedName>
        <fullName evidence="4">HMA domain-containing protein</fullName>
    </recommendedName>
</protein>
<dbReference type="GO" id="GO:0046872">
    <property type="term" value="F:metal ion binding"/>
    <property type="evidence" value="ECO:0007669"/>
    <property type="project" value="InterPro"/>
</dbReference>
<dbReference type="Proteomes" id="UP001341281">
    <property type="component" value="Chromosome 03"/>
</dbReference>
<dbReference type="Gene3D" id="3.30.70.100">
    <property type="match status" value="1"/>
</dbReference>
<proteinExistence type="predicted"/>
<dbReference type="SUPFAM" id="SSF55008">
    <property type="entry name" value="HMA, heavy metal-associated domain"/>
    <property type="match status" value="1"/>
</dbReference>
<dbReference type="EMBL" id="CP144747">
    <property type="protein sequence ID" value="WVZ65783.1"/>
    <property type="molecule type" value="Genomic_DNA"/>
</dbReference>
<dbReference type="InterPro" id="IPR006121">
    <property type="entry name" value="HMA_dom"/>
</dbReference>
<dbReference type="InterPro" id="IPR044594">
    <property type="entry name" value="HIPP01/3/5/6"/>
</dbReference>
<accession>A0AAQ3T2H1</accession>
<dbReference type="PANTHER" id="PTHR46413">
    <property type="entry name" value="HEAVY METAL-ASSOCIATED ISOPRENYLATED PLANT PROTEIN 6"/>
    <property type="match status" value="1"/>
</dbReference>